<reference evidence="2" key="1">
    <citation type="submission" date="2023-12" db="EMBL/GenBank/DDBJ databases">
        <title>Genome assembly of Anisodus tanguticus.</title>
        <authorList>
            <person name="Wang Y.-J."/>
        </authorList>
    </citation>
    <scope>NUCLEOTIDE SEQUENCE</scope>
    <source>
        <strain evidence="2">KB-2021</strain>
        <tissue evidence="2">Leaf</tissue>
    </source>
</reference>
<dbReference type="Proteomes" id="UP001291623">
    <property type="component" value="Unassembled WGS sequence"/>
</dbReference>
<protein>
    <submittedName>
        <fullName evidence="2">Uncharacterized protein</fullName>
    </submittedName>
</protein>
<sequence>MEAAAPISKNYGRNLKKNINMTFSSTPCENLAPISYQNGILQTPTILYHSFPPFLAHKKQPPLLPLPISKSSVHQHYNHVNSLSQNRAFSLPPINRRVNKNVKSTRKSKSSTSSLKKDQESPKSSTSSLMVSSTNPLGPDPKDLPKDVSMVLSMSSTGHKEHSVGVLSSRYVRNKKKDDANRKQLSLLSTKKFKGSVEMDQPKDVSIVLSVSPMGEKESLVGALNSRNAQILKKDDANNSQLSLLHTNANKFSGSMVFTAISPPPSSLPFPTFSLRPKLSCNAEASIGVDAGATDDLRRLLRLR</sequence>
<feature type="compositionally biased region" description="Basic residues" evidence="1">
    <location>
        <begin position="97"/>
        <end position="109"/>
    </location>
</feature>
<keyword evidence="3" id="KW-1185">Reference proteome</keyword>
<comment type="caution">
    <text evidence="2">The sequence shown here is derived from an EMBL/GenBank/DDBJ whole genome shotgun (WGS) entry which is preliminary data.</text>
</comment>
<evidence type="ECO:0000313" key="2">
    <source>
        <dbReference type="EMBL" id="KAK4351858.1"/>
    </source>
</evidence>
<accession>A0AAE1RJ50</accession>
<feature type="region of interest" description="Disordered" evidence="1">
    <location>
        <begin position="88"/>
        <end position="147"/>
    </location>
</feature>
<dbReference type="AlphaFoldDB" id="A0AAE1RJ50"/>
<evidence type="ECO:0000256" key="1">
    <source>
        <dbReference type="SAM" id="MobiDB-lite"/>
    </source>
</evidence>
<dbReference type="PANTHER" id="PTHR33670">
    <property type="entry name" value="SPLICING FACTOR, PROLINE- AND GLUTAMINE-RICH-LIKE"/>
    <property type="match status" value="1"/>
</dbReference>
<dbReference type="EMBL" id="JAVYJV010000015">
    <property type="protein sequence ID" value="KAK4351858.1"/>
    <property type="molecule type" value="Genomic_DNA"/>
</dbReference>
<name>A0AAE1RJ50_9SOLA</name>
<feature type="compositionally biased region" description="Low complexity" evidence="1">
    <location>
        <begin position="122"/>
        <end position="137"/>
    </location>
</feature>
<evidence type="ECO:0000313" key="3">
    <source>
        <dbReference type="Proteomes" id="UP001291623"/>
    </source>
</evidence>
<dbReference type="PANTHER" id="PTHR33670:SF14">
    <property type="entry name" value="T20H2.15 PROTEIN"/>
    <property type="match status" value="1"/>
</dbReference>
<gene>
    <name evidence="2" type="ORF">RND71_027376</name>
</gene>
<proteinExistence type="predicted"/>
<organism evidence="2 3">
    <name type="scientific">Anisodus tanguticus</name>
    <dbReference type="NCBI Taxonomy" id="243964"/>
    <lineage>
        <taxon>Eukaryota</taxon>
        <taxon>Viridiplantae</taxon>
        <taxon>Streptophyta</taxon>
        <taxon>Embryophyta</taxon>
        <taxon>Tracheophyta</taxon>
        <taxon>Spermatophyta</taxon>
        <taxon>Magnoliopsida</taxon>
        <taxon>eudicotyledons</taxon>
        <taxon>Gunneridae</taxon>
        <taxon>Pentapetalae</taxon>
        <taxon>asterids</taxon>
        <taxon>lamiids</taxon>
        <taxon>Solanales</taxon>
        <taxon>Solanaceae</taxon>
        <taxon>Solanoideae</taxon>
        <taxon>Hyoscyameae</taxon>
        <taxon>Anisodus</taxon>
    </lineage>
</organism>